<dbReference type="SUPFAM" id="SSF56112">
    <property type="entry name" value="Protein kinase-like (PK-like)"/>
    <property type="match status" value="1"/>
</dbReference>
<dbReference type="GO" id="GO:0004674">
    <property type="term" value="F:protein serine/threonine kinase activity"/>
    <property type="evidence" value="ECO:0007669"/>
    <property type="project" value="UniProtKB-KW"/>
</dbReference>
<dbReference type="Proteomes" id="UP000275267">
    <property type="component" value="Unassembled WGS sequence"/>
</dbReference>
<evidence type="ECO:0000259" key="8">
    <source>
        <dbReference type="PROSITE" id="PS50011"/>
    </source>
</evidence>
<feature type="region of interest" description="Disordered" evidence="7">
    <location>
        <begin position="73"/>
        <end position="117"/>
    </location>
</feature>
<evidence type="ECO:0000313" key="10">
    <source>
        <dbReference type="Proteomes" id="UP000275267"/>
    </source>
</evidence>
<feature type="compositionally biased region" description="Low complexity" evidence="7">
    <location>
        <begin position="378"/>
        <end position="387"/>
    </location>
</feature>
<dbReference type="Pfam" id="PF07714">
    <property type="entry name" value="PK_Tyr_Ser-Thr"/>
    <property type="match status" value="1"/>
</dbReference>
<dbReference type="OrthoDB" id="4062651at2759"/>
<comment type="caution">
    <text evidence="9">The sequence shown here is derived from an EMBL/GenBank/DDBJ whole genome shotgun (WGS) entry which is preliminary data.</text>
</comment>
<sequence>MQAARNRASPTSHGGFSGFNSEFQSDPGFSWTSTYTPRSRVVNKKVRSSRSIRGKAAAIAGSCANCFAPPRSEIDEAHENPPINGQDVSISPISRISSTNSTSNNISRQRGDSSQTKSWQDQFSFQEICIATSNFSEQNKIGLGNFGTVYKAKLRDGSIIAVKRATKSIQGGHLSAEFRSEIQMLSKVEHLNLVKFLGYVEYEDERLILVEYVNNGTLRQHLDGSRGEPLEFAQRLNIAIDIVHAIAYLHGYTVKGTAGYVDPEYLRTNQLTDRSDVYSFGVLLVELITGRRPIERGRGRRRHQRLTTEWALRKCREGDAVVVMDPRMRRTSAVVAAVEKVMALAVECAAPGRAARPAMRRCAEVLWSVRRELQQEQQRAAAASAGARGRDGSTYAPPSVTSLRQERFENLR</sequence>
<dbReference type="InterPro" id="IPR017441">
    <property type="entry name" value="Protein_kinase_ATP_BS"/>
</dbReference>
<feature type="domain" description="Protein kinase" evidence="8">
    <location>
        <begin position="135"/>
        <end position="412"/>
    </location>
</feature>
<name>A0A3L6RLY6_PANMI</name>
<dbReference type="PANTHER" id="PTHR47989">
    <property type="entry name" value="OS01G0750732 PROTEIN"/>
    <property type="match status" value="1"/>
</dbReference>
<evidence type="ECO:0000256" key="4">
    <source>
        <dbReference type="ARBA" id="ARBA00022777"/>
    </source>
</evidence>
<keyword evidence="4" id="KW-0418">Kinase</keyword>
<dbReference type="InterPro" id="IPR000719">
    <property type="entry name" value="Prot_kinase_dom"/>
</dbReference>
<evidence type="ECO:0000256" key="6">
    <source>
        <dbReference type="PROSITE-ProRule" id="PRU10141"/>
    </source>
</evidence>
<organism evidence="9 10">
    <name type="scientific">Panicum miliaceum</name>
    <name type="common">Proso millet</name>
    <name type="synonym">Broomcorn millet</name>
    <dbReference type="NCBI Taxonomy" id="4540"/>
    <lineage>
        <taxon>Eukaryota</taxon>
        <taxon>Viridiplantae</taxon>
        <taxon>Streptophyta</taxon>
        <taxon>Embryophyta</taxon>
        <taxon>Tracheophyta</taxon>
        <taxon>Spermatophyta</taxon>
        <taxon>Magnoliopsida</taxon>
        <taxon>Liliopsida</taxon>
        <taxon>Poales</taxon>
        <taxon>Poaceae</taxon>
        <taxon>PACMAD clade</taxon>
        <taxon>Panicoideae</taxon>
        <taxon>Panicodae</taxon>
        <taxon>Paniceae</taxon>
        <taxon>Panicinae</taxon>
        <taxon>Panicum</taxon>
        <taxon>Panicum sect. Panicum</taxon>
    </lineage>
</organism>
<dbReference type="Pfam" id="PF00069">
    <property type="entry name" value="Pkinase"/>
    <property type="match status" value="1"/>
</dbReference>
<dbReference type="InterPro" id="IPR001245">
    <property type="entry name" value="Ser-Thr/Tyr_kinase_cat_dom"/>
</dbReference>
<protein>
    <submittedName>
        <fullName evidence="9">Calmodulin-binding receptor-like cytoplasmic kinase 2</fullName>
    </submittedName>
</protein>
<dbReference type="STRING" id="4540.A0A3L6RLY6"/>
<proteinExistence type="predicted"/>
<dbReference type="Gene3D" id="1.10.510.10">
    <property type="entry name" value="Transferase(Phosphotransferase) domain 1"/>
    <property type="match status" value="2"/>
</dbReference>
<evidence type="ECO:0000256" key="2">
    <source>
        <dbReference type="ARBA" id="ARBA00022679"/>
    </source>
</evidence>
<reference evidence="10" key="1">
    <citation type="journal article" date="2019" name="Nat. Commun.">
        <title>The genome of broomcorn millet.</title>
        <authorList>
            <person name="Zou C."/>
            <person name="Miki D."/>
            <person name="Li D."/>
            <person name="Tang Q."/>
            <person name="Xiao L."/>
            <person name="Rajput S."/>
            <person name="Deng P."/>
            <person name="Jia W."/>
            <person name="Huang R."/>
            <person name="Zhang M."/>
            <person name="Sun Y."/>
            <person name="Hu J."/>
            <person name="Fu X."/>
            <person name="Schnable P.S."/>
            <person name="Li F."/>
            <person name="Zhang H."/>
            <person name="Feng B."/>
            <person name="Zhu X."/>
            <person name="Liu R."/>
            <person name="Schnable J.C."/>
            <person name="Zhu J.-K."/>
            <person name="Zhang H."/>
        </authorList>
    </citation>
    <scope>NUCLEOTIDE SEQUENCE [LARGE SCALE GENOMIC DNA]</scope>
</reference>
<accession>A0A3L6RLY6</accession>
<dbReference type="AlphaFoldDB" id="A0A3L6RLY6"/>
<dbReference type="GO" id="GO:0005524">
    <property type="term" value="F:ATP binding"/>
    <property type="evidence" value="ECO:0007669"/>
    <property type="project" value="UniProtKB-UniRule"/>
</dbReference>
<evidence type="ECO:0000313" key="9">
    <source>
        <dbReference type="EMBL" id="RLN05466.1"/>
    </source>
</evidence>
<evidence type="ECO:0000256" key="3">
    <source>
        <dbReference type="ARBA" id="ARBA00022741"/>
    </source>
</evidence>
<feature type="region of interest" description="Disordered" evidence="7">
    <location>
        <begin position="378"/>
        <end position="412"/>
    </location>
</feature>
<dbReference type="InterPro" id="IPR011009">
    <property type="entry name" value="Kinase-like_dom_sf"/>
</dbReference>
<feature type="compositionally biased region" description="Low complexity" evidence="7">
    <location>
        <begin position="89"/>
        <end position="108"/>
    </location>
</feature>
<keyword evidence="1" id="KW-0723">Serine/threonine-protein kinase</keyword>
<evidence type="ECO:0000256" key="7">
    <source>
        <dbReference type="SAM" id="MobiDB-lite"/>
    </source>
</evidence>
<feature type="compositionally biased region" description="Polar residues" evidence="7">
    <location>
        <begin position="8"/>
        <end position="21"/>
    </location>
</feature>
<dbReference type="FunFam" id="3.30.200.20:FF:000039">
    <property type="entry name" value="receptor-like protein kinase FERONIA"/>
    <property type="match status" value="1"/>
</dbReference>
<dbReference type="PROSITE" id="PS50011">
    <property type="entry name" value="PROTEIN_KINASE_DOM"/>
    <property type="match status" value="1"/>
</dbReference>
<keyword evidence="10" id="KW-1185">Reference proteome</keyword>
<feature type="binding site" evidence="6">
    <location>
        <position position="163"/>
    </location>
    <ligand>
        <name>ATP</name>
        <dbReference type="ChEBI" id="CHEBI:30616"/>
    </ligand>
</feature>
<feature type="region of interest" description="Disordered" evidence="7">
    <location>
        <begin position="1"/>
        <end position="21"/>
    </location>
</feature>
<evidence type="ECO:0000256" key="5">
    <source>
        <dbReference type="ARBA" id="ARBA00022840"/>
    </source>
</evidence>
<evidence type="ECO:0000256" key="1">
    <source>
        <dbReference type="ARBA" id="ARBA00022527"/>
    </source>
</evidence>
<gene>
    <name evidence="9" type="ORF">C2845_PM13G13560</name>
</gene>
<dbReference type="EMBL" id="PQIB02000008">
    <property type="protein sequence ID" value="RLN05466.1"/>
    <property type="molecule type" value="Genomic_DNA"/>
</dbReference>
<keyword evidence="5 6" id="KW-0067">ATP-binding</keyword>
<keyword evidence="2" id="KW-0808">Transferase</keyword>
<dbReference type="PROSITE" id="PS00107">
    <property type="entry name" value="PROTEIN_KINASE_ATP"/>
    <property type="match status" value="1"/>
</dbReference>
<keyword evidence="3 6" id="KW-0547">Nucleotide-binding</keyword>
<dbReference type="PANTHER" id="PTHR47989:SF71">
    <property type="entry name" value="PROTEIN KINASE DOMAIN-CONTAINING PROTEIN"/>
    <property type="match status" value="1"/>
</dbReference>